<name>I0IJF0_PHYMF</name>
<dbReference type="SUPFAM" id="SSF82866">
    <property type="entry name" value="Multidrug efflux transporter AcrB transmembrane domain"/>
    <property type="match status" value="2"/>
</dbReference>
<accession>I0IJF0</accession>
<dbReference type="SUPFAM" id="SSF82693">
    <property type="entry name" value="Multidrug efflux transporter AcrB pore domain, PN1, PN2, PC1 and PC2 subdomains"/>
    <property type="match status" value="2"/>
</dbReference>
<dbReference type="Gene3D" id="3.30.70.1440">
    <property type="entry name" value="Multidrug efflux transporter AcrB pore domain"/>
    <property type="match status" value="1"/>
</dbReference>
<dbReference type="HOGENOM" id="CLU_002755_1_2_0"/>
<geneLocation type="plasmid" evidence="3 4">
    <name>pPSMK1</name>
</geneLocation>
<gene>
    <name evidence="3" type="ordered locus">PSMK_p00260</name>
</gene>
<evidence type="ECO:0000313" key="4">
    <source>
        <dbReference type="Proteomes" id="UP000007881"/>
    </source>
</evidence>
<feature type="chain" id="PRO_5003629351" evidence="2">
    <location>
        <begin position="22"/>
        <end position="1211"/>
    </location>
</feature>
<feature type="transmembrane region" description="Helical" evidence="1">
    <location>
        <begin position="1089"/>
        <end position="1113"/>
    </location>
</feature>
<dbReference type="GO" id="GO:0005886">
    <property type="term" value="C:plasma membrane"/>
    <property type="evidence" value="ECO:0007669"/>
    <property type="project" value="TreeGrafter"/>
</dbReference>
<feature type="transmembrane region" description="Helical" evidence="1">
    <location>
        <begin position="1037"/>
        <end position="1055"/>
    </location>
</feature>
<feature type="transmembrane region" description="Helical" evidence="1">
    <location>
        <begin position="650"/>
        <end position="668"/>
    </location>
</feature>
<keyword evidence="4" id="KW-1185">Reference proteome</keyword>
<reference evidence="3 4" key="1">
    <citation type="submission" date="2012-02" db="EMBL/GenBank/DDBJ databases">
        <title>Complete genome sequence of Phycisphaera mikurensis NBRC 102666.</title>
        <authorList>
            <person name="Ankai A."/>
            <person name="Hosoyama A."/>
            <person name="Terui Y."/>
            <person name="Sekine M."/>
            <person name="Fukai R."/>
            <person name="Kato Y."/>
            <person name="Nakamura S."/>
            <person name="Yamada-Narita S."/>
            <person name="Kawakoshi A."/>
            <person name="Fukunaga Y."/>
            <person name="Yamazaki S."/>
            <person name="Fujita N."/>
        </authorList>
    </citation>
    <scope>NUCLEOTIDE SEQUENCE [LARGE SCALE GENOMIC DNA]</scope>
    <source>
        <strain evidence="4">NBRC 102666 / KCTC 22515 / FYK2301M01</strain>
        <plasmid evidence="3 4">pPSMK1</plasmid>
    </source>
</reference>
<keyword evidence="1" id="KW-1133">Transmembrane helix</keyword>
<feature type="transmembrane region" description="Helical" evidence="1">
    <location>
        <begin position="1062"/>
        <end position="1083"/>
    </location>
</feature>
<dbReference type="PANTHER" id="PTHR32063">
    <property type="match status" value="1"/>
</dbReference>
<dbReference type="PATRIC" id="fig|1142394.8.peg.3338"/>
<keyword evidence="1" id="KW-0812">Transmembrane</keyword>
<protein>
    <submittedName>
        <fullName evidence="3">Cation efflux system inner membrane protein</fullName>
    </submittedName>
</protein>
<dbReference type="SUPFAM" id="SSF82714">
    <property type="entry name" value="Multidrug efflux transporter AcrB TolC docking domain, DN and DC subdomains"/>
    <property type="match status" value="2"/>
</dbReference>
<feature type="signal peptide" evidence="2">
    <location>
        <begin position="1"/>
        <end position="21"/>
    </location>
</feature>
<feature type="transmembrane region" description="Helical" evidence="1">
    <location>
        <begin position="399"/>
        <end position="422"/>
    </location>
</feature>
<dbReference type="EMBL" id="AP012339">
    <property type="protein sequence ID" value="BAM05388.1"/>
    <property type="molecule type" value="Genomic_DNA"/>
</dbReference>
<feature type="transmembrane region" description="Helical" evidence="1">
    <location>
        <begin position="429"/>
        <end position="449"/>
    </location>
</feature>
<feature type="transmembrane region" description="Helical" evidence="1">
    <location>
        <begin position="513"/>
        <end position="531"/>
    </location>
</feature>
<dbReference type="Proteomes" id="UP000007881">
    <property type="component" value="Plasmid pPSMK1"/>
</dbReference>
<dbReference type="PANTHER" id="PTHR32063:SF19">
    <property type="entry name" value="CATION EFFLUX SYSTEM PROTEIN CUSA"/>
    <property type="match status" value="1"/>
</dbReference>
<feature type="transmembrane region" description="Helical" evidence="1">
    <location>
        <begin position="577"/>
        <end position="595"/>
    </location>
</feature>
<evidence type="ECO:0000313" key="3">
    <source>
        <dbReference type="EMBL" id="BAM05388.1"/>
    </source>
</evidence>
<dbReference type="Gene3D" id="1.20.1640.10">
    <property type="entry name" value="Multidrug efflux transporter AcrB transmembrane domain"/>
    <property type="match status" value="4"/>
</dbReference>
<keyword evidence="2" id="KW-0732">Signal</keyword>
<organism evidence="3 4">
    <name type="scientific">Phycisphaera mikurensis (strain NBRC 102666 / KCTC 22515 / FYK2301M01)</name>
    <dbReference type="NCBI Taxonomy" id="1142394"/>
    <lineage>
        <taxon>Bacteria</taxon>
        <taxon>Pseudomonadati</taxon>
        <taxon>Planctomycetota</taxon>
        <taxon>Phycisphaerae</taxon>
        <taxon>Phycisphaerales</taxon>
        <taxon>Phycisphaeraceae</taxon>
        <taxon>Phycisphaera</taxon>
    </lineage>
</organism>
<dbReference type="Gene3D" id="3.30.2090.10">
    <property type="entry name" value="Multidrug efflux transporter AcrB TolC docking domain, DN and DC subdomains"/>
    <property type="match status" value="2"/>
</dbReference>
<feature type="transmembrane region" description="Helical" evidence="1">
    <location>
        <begin position="455"/>
        <end position="476"/>
    </location>
</feature>
<dbReference type="GO" id="GO:0042910">
    <property type="term" value="F:xenobiotic transmembrane transporter activity"/>
    <property type="evidence" value="ECO:0007669"/>
    <property type="project" value="TreeGrafter"/>
</dbReference>
<dbReference type="AlphaFoldDB" id="I0IJF0"/>
<feature type="transmembrane region" description="Helical" evidence="1">
    <location>
        <begin position="1149"/>
        <end position="1169"/>
    </location>
</feature>
<dbReference type="Gene3D" id="3.30.70.1430">
    <property type="entry name" value="Multidrug efflux transporter AcrB pore domain"/>
    <property type="match status" value="3"/>
</dbReference>
<evidence type="ECO:0000256" key="2">
    <source>
        <dbReference type="SAM" id="SignalP"/>
    </source>
</evidence>
<keyword evidence="3" id="KW-0614">Plasmid</keyword>
<sequence>MANRLLVLLLAAITAVGGVYAARHITVDALPDLSDVQVVVRTEFPGQAPGIVQDQVTYPLTTAMLAVPDAQVVRGYSMFGTSFVYIIFADGTDLYWARSRVLEQLSVVNARLPEGVSPQLGPDATAVGWVYQYVLTTGPWCPDHPDGLWRADGAHGGEAEWFAEKPDGIETKRVRVFDHDAEVCPLDGSPLAKPDVSLAELRSLQDWYLRYELTTVQGVSEVAAIGGFVKQYQVTVDPNRLLAYGLPLGKVRAAIQRSNRDVGGRVVERGETEFMVRGRGYLGTGDPTEGSAEDALGREQTDRVLEDLRSISLGANEDGAPIYLRDVAEVAIGPEIRRGVAEWDGEGETAGGVVIMRFGENAQATIGRVRDRLFELEEGLPPGVAVEVAYDRSDLIERAIHTVTGTLTEEILVVGCVILIFLLHARSALVAALVLPAGVLLTLGVMYALGLNANIMSLGGIAISIGVMVDSSIVMVENAHKHLEREHHQREAGEPPRSHASVIADASAEVGPTLFFSLLIIMVSFLPIFVLDGQSGRLFKPLAYTKTFAMAAAAGVAVTLIPVVMVYTLREGGPRKWVAALCAVGTFGLFAFLPLGALEDSRWLVAVGGALAVLLLVPRQRISNEDDNPISRVIRAAYEPFFRFTMKHRALTILIAALLMSSTLYPWSKLGSEFMPPLEEGDLLYMPTTDPGISVSKATELLAQTDALIAAFPEVEHVFGKIGRAETATDPAPVSMLETTITLHRDEVAWRKRPVERFYSGWPGWLAWAPSKLLPPTRTITPDELIYGYELTDAQLGVDRGGRGFRIPGMNDALQIPGLSNAWTMPIRTRIDMLSTGIRTPVGVKIMGPDLTVLSDLAGEVADLLKTDERTRTTLASAFPDKTVGGNYLDLDVDREAIARYGLSSGDLADVVMTAVGGMNVTSTVEGLERYPVSLRYPRELRDDPESLEKVLVATPGGAQVPLGQLAKVVIRRGPPMIKSEDARPTSWVYVDIKDTDIGTFVEAAQAVVAERLELPPGYTVRWSGQYEYMQDARERLQLAIPLAAVVILLLLFVATRSWLRVGIVLLAVPFSLIGAAWFTWFLGYDMSLAVWVGVIALAGLDAETGLVMLLYLDDSHERFKREGRLNTTDDLMHAVHDGAVQRIRPKTMTVMTTFIGLMPLLFATGAGSDTMQRLAAPMIGGLATSFVAELLLYPVLFYSAKRIAMKRDAS</sequence>
<proteinExistence type="predicted"/>
<feature type="transmembrane region" description="Helical" evidence="1">
    <location>
        <begin position="1175"/>
        <end position="1199"/>
    </location>
</feature>
<evidence type="ECO:0000256" key="1">
    <source>
        <dbReference type="SAM" id="Phobius"/>
    </source>
</evidence>
<dbReference type="Pfam" id="PF00873">
    <property type="entry name" value="ACR_tran"/>
    <property type="match status" value="4"/>
</dbReference>
<feature type="transmembrane region" description="Helical" evidence="1">
    <location>
        <begin position="601"/>
        <end position="617"/>
    </location>
</feature>
<dbReference type="InterPro" id="IPR027463">
    <property type="entry name" value="AcrB_DN_DC_subdom"/>
</dbReference>
<dbReference type="KEGG" id="phm:PSMK_p00260"/>
<dbReference type="eggNOG" id="COG3696">
    <property type="taxonomic scope" value="Bacteria"/>
</dbReference>
<dbReference type="InterPro" id="IPR001036">
    <property type="entry name" value="Acrflvin-R"/>
</dbReference>
<dbReference type="Gene3D" id="3.30.70.1320">
    <property type="entry name" value="Multidrug efflux transporter AcrB pore domain like"/>
    <property type="match status" value="1"/>
</dbReference>
<feature type="transmembrane region" description="Helical" evidence="1">
    <location>
        <begin position="543"/>
        <end position="565"/>
    </location>
</feature>
<keyword evidence="1" id="KW-0472">Membrane</keyword>